<dbReference type="InterPro" id="IPR021833">
    <property type="entry name" value="DUF3425"/>
</dbReference>
<gene>
    <name evidence="2" type="ORF">B0A52_01338</name>
</gene>
<evidence type="ECO:0000313" key="2">
    <source>
        <dbReference type="EMBL" id="RVX75061.1"/>
    </source>
</evidence>
<comment type="caution">
    <text evidence="2">The sequence shown here is derived from an EMBL/GenBank/DDBJ whole genome shotgun (WGS) entry which is preliminary data.</text>
</comment>
<dbReference type="AlphaFoldDB" id="A0A438NH43"/>
<reference evidence="2 3" key="1">
    <citation type="submission" date="2017-03" db="EMBL/GenBank/DDBJ databases">
        <title>Genomes of endolithic fungi from Antarctica.</title>
        <authorList>
            <person name="Coleine C."/>
            <person name="Masonjones S."/>
            <person name="Stajich J.E."/>
        </authorList>
    </citation>
    <scope>NUCLEOTIDE SEQUENCE [LARGE SCALE GENOMIC DNA]</scope>
    <source>
        <strain evidence="2 3">CCFEE 6314</strain>
    </source>
</reference>
<dbReference type="VEuPathDB" id="FungiDB:PV10_08186"/>
<feature type="compositionally biased region" description="Low complexity" evidence="1">
    <location>
        <begin position="85"/>
        <end position="106"/>
    </location>
</feature>
<evidence type="ECO:0000313" key="3">
    <source>
        <dbReference type="Proteomes" id="UP000288859"/>
    </source>
</evidence>
<proteinExistence type="predicted"/>
<evidence type="ECO:0000256" key="1">
    <source>
        <dbReference type="SAM" id="MobiDB-lite"/>
    </source>
</evidence>
<dbReference type="PANTHER" id="PTHR38116">
    <property type="entry name" value="CHROMOSOME 7, WHOLE GENOME SHOTGUN SEQUENCE"/>
    <property type="match status" value="1"/>
</dbReference>
<protein>
    <recommendedName>
        <fullName evidence="4">BZIP domain-containing protein</fullName>
    </recommendedName>
</protein>
<dbReference type="OrthoDB" id="2245989at2759"/>
<name>A0A438NH43_EXOME</name>
<dbReference type="EMBL" id="NAJM01000003">
    <property type="protein sequence ID" value="RVX75061.1"/>
    <property type="molecule type" value="Genomic_DNA"/>
</dbReference>
<feature type="region of interest" description="Disordered" evidence="1">
    <location>
        <begin position="76"/>
        <end position="109"/>
    </location>
</feature>
<dbReference type="Proteomes" id="UP000288859">
    <property type="component" value="Unassembled WGS sequence"/>
</dbReference>
<dbReference type="PANTHER" id="PTHR38116:SF1">
    <property type="entry name" value="BZIP DOMAIN-CONTAINING PROTEIN"/>
    <property type="match status" value="1"/>
</dbReference>
<evidence type="ECO:0008006" key="4">
    <source>
        <dbReference type="Google" id="ProtNLM"/>
    </source>
</evidence>
<dbReference type="Pfam" id="PF11905">
    <property type="entry name" value="DUF3425"/>
    <property type="match status" value="1"/>
</dbReference>
<sequence length="244" mass="27449">MSETALAEVPMNMKGHATPSLTIESDCWYQVKDPKKRKRVQDRLAQRARRKRLAESRRALLNYDPSRNLKIVQHSTSPEATNIGSNSTASTSNSRTGSSSSSVSSETEPELLAQTSTTFDTCLLTNRISGVLAALFENGIILGLRCGIQIPILSPPCTGKTPLPLQPTHLQMTILHIPWIDRFPFPAMRNNAITLSCDGFDEEDFFRDIFTQESFDIKPGFHSWDPAAWVMVETFRRKWGYLFL</sequence>
<organism evidence="2 3">
    <name type="scientific">Exophiala mesophila</name>
    <name type="common">Black yeast-like fungus</name>
    <dbReference type="NCBI Taxonomy" id="212818"/>
    <lineage>
        <taxon>Eukaryota</taxon>
        <taxon>Fungi</taxon>
        <taxon>Dikarya</taxon>
        <taxon>Ascomycota</taxon>
        <taxon>Pezizomycotina</taxon>
        <taxon>Eurotiomycetes</taxon>
        <taxon>Chaetothyriomycetidae</taxon>
        <taxon>Chaetothyriales</taxon>
        <taxon>Herpotrichiellaceae</taxon>
        <taxon>Exophiala</taxon>
    </lineage>
</organism>
<accession>A0A438NH43</accession>